<feature type="compositionally biased region" description="Basic and acidic residues" evidence="2">
    <location>
        <begin position="532"/>
        <end position="544"/>
    </location>
</feature>
<dbReference type="PROSITE" id="PS51271">
    <property type="entry name" value="WAPL"/>
    <property type="match status" value="1"/>
</dbReference>
<evidence type="ECO:0000313" key="5">
    <source>
        <dbReference type="Proteomes" id="UP000639772"/>
    </source>
</evidence>
<protein>
    <recommendedName>
        <fullName evidence="3">WAPL domain-containing protein</fullName>
    </recommendedName>
</protein>
<dbReference type="InterPro" id="IPR011989">
    <property type="entry name" value="ARM-like"/>
</dbReference>
<evidence type="ECO:0000256" key="1">
    <source>
        <dbReference type="ARBA" id="ARBA00006854"/>
    </source>
</evidence>
<sequence length="747" mass="81137">MIFRTYGRRTRCDARSLSNASLLDADGGIADDCDLRELPLSQESYQDRRHGVVPSFSSQESSPWSFDPDLFTSVIRESQEPFNTPLLSDGEADAGRPGNKGHNVNRGSSGELKGLKLAAAVSETSTLLEAQEFGEMMEHVDEVNFSLDGLKPWHPARIRRSSLLSLLKICSMPQQRRLLRARGLSNMIIDAILGLNYDDAVSTVAAATILYVLASDVEDEFLLDSPACVRFLLMLLNPPTYHTAEKKQQKTGSNLLEIRKPLTLNSAIKGVDSSSGAIISKVKEILLNCNEITSDVEGNDGFKRPELSSKWIALLTMEKACLSTVSFEDTSEIMAKTRGNFKEILRDIKGLDAIFDVIATCHCALENYLLGMEAKLESAGLPLTFVGTIISCIKLLSGLSLLQNISSNSHGEKLRFSSNGIASVLKEKHTDCCGNANFGVEPSVDGCKRLKLSTSNMELSTSGSEGLSAMDRPDCSASTSYSVELHRSNGESCTSNTGLRVKSNGVKLSSSRRSSGWISIRSISSSSPCQSRRTEMSKNSKGESEIDPSDPFAFDEDHLGPSKWEQLSSKKGETKSCKQVLPDKKHVNGSEIPIVIIDEESSQPSSGGKLQFCDKSCASVDEISSLLDDCLLTSVKVLMNLTNDNTIGCQQIGACGGIDILASLISYHFPSFNMHLPIGTENEESMQSLDGSTKLESISEGQLNDRELDFLVAILGLLVNLVEKDSLNRLRLASARVCSGSFGNNCK</sequence>
<feature type="compositionally biased region" description="Low complexity" evidence="2">
    <location>
        <begin position="522"/>
        <end position="531"/>
    </location>
</feature>
<name>A0A835UUG8_VANPL</name>
<evidence type="ECO:0000256" key="2">
    <source>
        <dbReference type="SAM" id="MobiDB-lite"/>
    </source>
</evidence>
<dbReference type="Proteomes" id="UP000639772">
    <property type="component" value="Chromosome 7"/>
</dbReference>
<feature type="region of interest" description="Disordered" evidence="2">
    <location>
        <begin position="522"/>
        <end position="559"/>
    </location>
</feature>
<organism evidence="4 5">
    <name type="scientific">Vanilla planifolia</name>
    <name type="common">Vanilla</name>
    <dbReference type="NCBI Taxonomy" id="51239"/>
    <lineage>
        <taxon>Eukaryota</taxon>
        <taxon>Viridiplantae</taxon>
        <taxon>Streptophyta</taxon>
        <taxon>Embryophyta</taxon>
        <taxon>Tracheophyta</taxon>
        <taxon>Spermatophyta</taxon>
        <taxon>Magnoliopsida</taxon>
        <taxon>Liliopsida</taxon>
        <taxon>Asparagales</taxon>
        <taxon>Orchidaceae</taxon>
        <taxon>Vanilloideae</taxon>
        <taxon>Vanilleae</taxon>
        <taxon>Vanilla</taxon>
    </lineage>
</organism>
<comment type="similarity">
    <text evidence="1">Belongs to the WAPL family.</text>
</comment>
<dbReference type="Pfam" id="PF07814">
    <property type="entry name" value="WAPL"/>
    <property type="match status" value="1"/>
</dbReference>
<gene>
    <name evidence="4" type="ORF">HPP92_014114</name>
</gene>
<reference evidence="4 5" key="1">
    <citation type="journal article" date="2020" name="Nat. Food">
        <title>A phased Vanilla planifolia genome enables genetic improvement of flavour and production.</title>
        <authorList>
            <person name="Hasing T."/>
            <person name="Tang H."/>
            <person name="Brym M."/>
            <person name="Khazi F."/>
            <person name="Huang T."/>
            <person name="Chambers A.H."/>
        </authorList>
    </citation>
    <scope>NUCLEOTIDE SEQUENCE [LARGE SCALE GENOMIC DNA]</scope>
    <source>
        <tissue evidence="4">Leaf</tissue>
    </source>
</reference>
<feature type="region of interest" description="Disordered" evidence="2">
    <location>
        <begin position="82"/>
        <end position="109"/>
    </location>
</feature>
<dbReference type="PANTHER" id="PTHR22100">
    <property type="entry name" value="WINGS APART-LIKE PROTEIN HOMOLOG"/>
    <property type="match status" value="1"/>
</dbReference>
<proteinExistence type="inferred from homology"/>
<evidence type="ECO:0000259" key="3">
    <source>
        <dbReference type="PROSITE" id="PS51271"/>
    </source>
</evidence>
<evidence type="ECO:0000313" key="4">
    <source>
        <dbReference type="EMBL" id="KAG0474428.1"/>
    </source>
</evidence>
<dbReference type="Gene3D" id="1.25.10.10">
    <property type="entry name" value="Leucine-rich Repeat Variant"/>
    <property type="match status" value="2"/>
</dbReference>
<dbReference type="InterPro" id="IPR022771">
    <property type="entry name" value="WAPL_C"/>
</dbReference>
<feature type="domain" description="WAPL" evidence="3">
    <location>
        <begin position="111"/>
        <end position="216"/>
    </location>
</feature>
<dbReference type="InterPro" id="IPR039874">
    <property type="entry name" value="WAPL"/>
</dbReference>
<dbReference type="PANTHER" id="PTHR22100:SF13">
    <property type="entry name" value="WINGS APART-LIKE PROTEIN HOMOLOG"/>
    <property type="match status" value="1"/>
</dbReference>
<dbReference type="InterPro" id="IPR012502">
    <property type="entry name" value="WAPL_dom"/>
</dbReference>
<comment type="caution">
    <text evidence="4">The sequence shown here is derived from an EMBL/GenBank/DDBJ whole genome shotgun (WGS) entry which is preliminary data.</text>
</comment>
<dbReference type="OrthoDB" id="78088at2759"/>
<dbReference type="AlphaFoldDB" id="A0A835UUG8"/>
<dbReference type="EMBL" id="JADCNM010000007">
    <property type="protein sequence ID" value="KAG0474428.1"/>
    <property type="molecule type" value="Genomic_DNA"/>
</dbReference>
<accession>A0A835UUG8</accession>